<sequence>PATAKSTEKGQGKGKSAGLPPDKGGDSAVLQIRGKSEGVQPSDGDGKGKVWIKKSAIVKEESNGRTGLSAHAKEFTPFATELKPSRSAINAEAPAFVPQLEVSKYPNEAPDLYMEAEAVFGYPEHGEQLDHFQDPGWSYPVFWPSDSQVPSAESDFPEVVPGAREGEFVGLQSIAEMGEWVVFREKKPKARPFFWNMSTGEKSWEAPVILQELGVADTLLKWSEDPCTDFGQQIGPIPYSHVKSDRHVPEIARTSADFVSNSVHGVPGVARIGSWVGSVVLTGQGPADIAQTVTPKDLGETGSGLSLVGSQAEILEGSQRPQNVFPGDPKIQWVDGKTPTFILKHNSKAGGTFSRVLLKAVFKNRTHLQYIDDDNILPPNATKFHFVAVLMRNPCAWYVAWANECPTKAYDFRRPTFGPNPFQPMGYLERHTTQQEFQNFVLNTRSPDGIGVIGFYLWQSIIAPVCHLWHQRLAEGKKTYEGATPERCNSTDRIRQDLAAADPRKLAHCWIFQETLMDDLRECLLAYEQLILPGAIDWDLFNSAAANKSGEGLFFDRAWSVARWAAPSLQIRRHKPCAEHFQDPAMTRIVRAADPFLFEKFGYGQCCTPSSHRIW</sequence>
<dbReference type="AlphaFoldDB" id="A0A813BSL5"/>
<feature type="compositionally biased region" description="Basic and acidic residues" evidence="1">
    <location>
        <begin position="1"/>
        <end position="11"/>
    </location>
</feature>
<evidence type="ECO:0000259" key="2">
    <source>
        <dbReference type="PROSITE" id="PS50020"/>
    </source>
</evidence>
<comment type="caution">
    <text evidence="3">The sequence shown here is derived from an EMBL/GenBank/DDBJ whole genome shotgun (WGS) entry which is preliminary data.</text>
</comment>
<gene>
    <name evidence="3" type="ORF">SNEC2469_LOCUS31238</name>
</gene>
<evidence type="ECO:0000256" key="1">
    <source>
        <dbReference type="SAM" id="MobiDB-lite"/>
    </source>
</evidence>
<feature type="region of interest" description="Disordered" evidence="1">
    <location>
        <begin position="1"/>
        <end position="48"/>
    </location>
</feature>
<feature type="non-terminal residue" evidence="3">
    <location>
        <position position="1"/>
    </location>
</feature>
<proteinExistence type="predicted"/>
<accession>A0A813BSL5</accession>
<evidence type="ECO:0000313" key="3">
    <source>
        <dbReference type="EMBL" id="CAE7913963.1"/>
    </source>
</evidence>
<feature type="domain" description="WW" evidence="2">
    <location>
        <begin position="180"/>
        <end position="209"/>
    </location>
</feature>
<dbReference type="InterPro" id="IPR001202">
    <property type="entry name" value="WW_dom"/>
</dbReference>
<dbReference type="OrthoDB" id="437818at2759"/>
<evidence type="ECO:0000313" key="4">
    <source>
        <dbReference type="Proteomes" id="UP000601435"/>
    </source>
</evidence>
<reference evidence="3" key="1">
    <citation type="submission" date="2021-02" db="EMBL/GenBank/DDBJ databases">
        <authorList>
            <person name="Dougan E. K."/>
            <person name="Rhodes N."/>
            <person name="Thang M."/>
            <person name="Chan C."/>
        </authorList>
    </citation>
    <scope>NUCLEOTIDE SEQUENCE</scope>
</reference>
<dbReference type="EMBL" id="CAJNJA010075031">
    <property type="protein sequence ID" value="CAE7913963.1"/>
    <property type="molecule type" value="Genomic_DNA"/>
</dbReference>
<name>A0A813BSL5_9DINO</name>
<dbReference type="PROSITE" id="PS50020">
    <property type="entry name" value="WW_DOMAIN_2"/>
    <property type="match status" value="1"/>
</dbReference>
<protein>
    <recommendedName>
        <fullName evidence="2">WW domain-containing protein</fullName>
    </recommendedName>
</protein>
<dbReference type="Proteomes" id="UP000601435">
    <property type="component" value="Unassembled WGS sequence"/>
</dbReference>
<organism evidence="3 4">
    <name type="scientific">Symbiodinium necroappetens</name>
    <dbReference type="NCBI Taxonomy" id="1628268"/>
    <lineage>
        <taxon>Eukaryota</taxon>
        <taxon>Sar</taxon>
        <taxon>Alveolata</taxon>
        <taxon>Dinophyceae</taxon>
        <taxon>Suessiales</taxon>
        <taxon>Symbiodiniaceae</taxon>
        <taxon>Symbiodinium</taxon>
    </lineage>
</organism>
<keyword evidence="4" id="KW-1185">Reference proteome</keyword>